<dbReference type="AlphaFoldDB" id="A0A8S9MGD1"/>
<dbReference type="Proteomes" id="UP000712281">
    <property type="component" value="Unassembled WGS sequence"/>
</dbReference>
<accession>A0A8S9MGD1</accession>
<sequence>MKWVRYGLRETALKGRRECMDSCRIDVLEELGRYRPSETDAQSLHSDRAWLELGCYEAIELGSSSVATKRPSGTDARSLRSDRAGQHDKIGAAPYDGCLCTLVEGIKPFVVRRGVKVLTTCFPARPLRSSFYVEVIRHIAADGILYGLCKLAGFLKTLEYWQRDKFWDLVSRFLILCLEMLETSALGLGQDLGSQLIRLVWLEPSISPRTIFKPPGSADQKFWVSFIALLSLCRMYESHLHEMANVDRHSNPNIDEHSFARYGCYTYPREGMRMGTYMARRVICVMQQVRVLEVDKKAQEDCREWTQAHEAEDPRVNTSETELLTAQPQWEAPVAGWFKCDIGVHWCITHQRSFLDPKRLEWCGDSMASLADVKSATDANANAYLWAIESMGSLRKNKVVFGVEASELFRAVL</sequence>
<name>A0A8S9MGD1_BRACR</name>
<gene>
    <name evidence="1" type="ORF">F2Q68_00038889</name>
</gene>
<dbReference type="EMBL" id="QGKW02000007">
    <property type="protein sequence ID" value="KAF2619070.1"/>
    <property type="molecule type" value="Genomic_DNA"/>
</dbReference>
<protein>
    <submittedName>
        <fullName evidence="1">Uncharacterized protein</fullName>
    </submittedName>
</protein>
<evidence type="ECO:0000313" key="2">
    <source>
        <dbReference type="Proteomes" id="UP000712281"/>
    </source>
</evidence>
<comment type="caution">
    <text evidence="1">The sequence shown here is derived from an EMBL/GenBank/DDBJ whole genome shotgun (WGS) entry which is preliminary data.</text>
</comment>
<evidence type="ECO:0000313" key="1">
    <source>
        <dbReference type="EMBL" id="KAF2619070.1"/>
    </source>
</evidence>
<proteinExistence type="predicted"/>
<organism evidence="1 2">
    <name type="scientific">Brassica cretica</name>
    <name type="common">Mustard</name>
    <dbReference type="NCBI Taxonomy" id="69181"/>
    <lineage>
        <taxon>Eukaryota</taxon>
        <taxon>Viridiplantae</taxon>
        <taxon>Streptophyta</taxon>
        <taxon>Embryophyta</taxon>
        <taxon>Tracheophyta</taxon>
        <taxon>Spermatophyta</taxon>
        <taxon>Magnoliopsida</taxon>
        <taxon>eudicotyledons</taxon>
        <taxon>Gunneridae</taxon>
        <taxon>Pentapetalae</taxon>
        <taxon>rosids</taxon>
        <taxon>malvids</taxon>
        <taxon>Brassicales</taxon>
        <taxon>Brassicaceae</taxon>
        <taxon>Brassiceae</taxon>
        <taxon>Brassica</taxon>
    </lineage>
</organism>
<reference evidence="1" key="1">
    <citation type="submission" date="2019-12" db="EMBL/GenBank/DDBJ databases">
        <title>Genome sequencing and annotation of Brassica cretica.</title>
        <authorList>
            <person name="Studholme D.J."/>
            <person name="Sarris P.F."/>
        </authorList>
    </citation>
    <scope>NUCLEOTIDE SEQUENCE</scope>
    <source>
        <strain evidence="1">PFS-001/15</strain>
        <tissue evidence="1">Leaf</tissue>
    </source>
</reference>